<proteinExistence type="predicted"/>
<evidence type="ECO:0000313" key="4">
    <source>
        <dbReference type="Proteomes" id="UP000186351"/>
    </source>
</evidence>
<evidence type="ECO:0000256" key="1">
    <source>
        <dbReference type="SAM" id="SignalP"/>
    </source>
</evidence>
<feature type="domain" description="DUF4923" evidence="2">
    <location>
        <begin position="59"/>
        <end position="224"/>
    </location>
</feature>
<accession>A0A1Z2XK88</accession>
<sequence length="226" mass="23561">MRKISVLLVAAICCFMTASAQKVDLGSLLGKLSSATKDSTATAGSTSSAGLGGVLGSLLSNVLGNDKITTDDMVGTWQYSSPAVAFKSDDLLKKAGGAAASAAVEQKLAEYYKMIGFDGMTLTVADDKSFTMKSSRLSLSGTVEQGSEAGEILFKFTALKKIPLGSYTAHVSIVAGRMTITFDTTRLMALVNTISKFAGSTSLSALNSVLQQFDGMEAGFAMTKQR</sequence>
<dbReference type="Pfam" id="PF16270">
    <property type="entry name" value="DUF4923"/>
    <property type="match status" value="1"/>
</dbReference>
<name>A0A1B1S8E8_9BACT</name>
<evidence type="ECO:0000313" key="3">
    <source>
        <dbReference type="EMBL" id="ANU63075.2"/>
    </source>
</evidence>
<reference evidence="4" key="1">
    <citation type="submission" date="2016-04" db="EMBL/GenBank/DDBJ databases">
        <title>Complete Genome Sequences of Twelve Strains of a Stable Defined Moderately Diverse Mouse Microbiota 2 (sDMDMm2).</title>
        <authorList>
            <person name="Uchimura Y."/>
            <person name="Wyss M."/>
            <person name="Brugiroux S."/>
            <person name="Limenitakis J.P."/>
            <person name="Stecher B."/>
            <person name="McCoy K.D."/>
            <person name="Macpherson A.J."/>
        </authorList>
    </citation>
    <scope>NUCLEOTIDE SEQUENCE [LARGE SCALE GENOMIC DNA]</scope>
    <source>
        <strain evidence="4">YL27</strain>
    </source>
</reference>
<dbReference type="KEGG" id="pary:A4V02_04670"/>
<evidence type="ECO:0000259" key="2">
    <source>
        <dbReference type="Pfam" id="PF16270"/>
    </source>
</evidence>
<dbReference type="InterPro" id="IPR032575">
    <property type="entry name" value="DUF4923"/>
</dbReference>
<accession>A0A1B1S8E8</accession>
<dbReference type="OrthoDB" id="1001469at2"/>
<organism evidence="3 4">
    <name type="scientific">Muribaculum intestinale</name>
    <dbReference type="NCBI Taxonomy" id="1796646"/>
    <lineage>
        <taxon>Bacteria</taxon>
        <taxon>Pseudomonadati</taxon>
        <taxon>Bacteroidota</taxon>
        <taxon>Bacteroidia</taxon>
        <taxon>Bacteroidales</taxon>
        <taxon>Muribaculaceae</taxon>
        <taxon>Muribaculum</taxon>
    </lineage>
</organism>
<keyword evidence="1" id="KW-0732">Signal</keyword>
<dbReference type="RefSeq" id="WP_084273976.1">
    <property type="nucleotide sequence ID" value="NZ_CAJTAP010000005.1"/>
</dbReference>
<dbReference type="GeneID" id="65536140"/>
<keyword evidence="4" id="KW-1185">Reference proteome</keyword>
<gene>
    <name evidence="3" type="ORF">A4V02_04670</name>
</gene>
<dbReference type="AlphaFoldDB" id="A0A1B1S8E8"/>
<dbReference type="Proteomes" id="UP000186351">
    <property type="component" value="Chromosome"/>
</dbReference>
<dbReference type="STRING" id="1796646.A4V02_04670"/>
<feature type="chain" id="PRO_5013380248" description="DUF4923 domain-containing protein" evidence="1">
    <location>
        <begin position="21"/>
        <end position="226"/>
    </location>
</feature>
<feature type="signal peptide" evidence="1">
    <location>
        <begin position="1"/>
        <end position="20"/>
    </location>
</feature>
<protein>
    <recommendedName>
        <fullName evidence="2">DUF4923 domain-containing protein</fullName>
    </recommendedName>
</protein>
<dbReference type="EMBL" id="CP015402">
    <property type="protein sequence ID" value="ANU63075.2"/>
    <property type="molecule type" value="Genomic_DNA"/>
</dbReference>